<sequence>MRLSNKASVIIVTYNHKRYIKDCLTSVLANSPFEVIVVDNGSTDGTVEVVEKEFPQVKLIKSPRNLGYGGGNNLGVKHAKGEYVVILNPDTRVEKKWLEELLKPLEKEEKLITTPKILTYDGSKINTCGNIDHFTGLTFTRGLNENPEKFDRFEYLSGLSGACFAMRRKDYLELGGFDENFLTYMEDAEFSWRAHAKGFKILYVPTSIIYHDYELKVPPKKIYHLEKGRYIILRKYLSWKEFLLLFPSLLMTEILTWGYSILNGAEGVRFKIRGLIDGIRVKVEKMECDRKKLLKSLDWKIPEEQLSYNIFDRVIKKIANFVYWINYRMVMR</sequence>
<keyword evidence="2 5" id="KW-0328">Glycosyltransferase</keyword>
<dbReference type="STRING" id="55802.TBCH5v1_2506"/>
<protein>
    <submittedName>
        <fullName evidence="5">Polypeptide N-acetylgalactosaminyltransferase</fullName>
        <ecNumber evidence="5">2.4.1.41</ecNumber>
    </submittedName>
</protein>
<dbReference type="PATRIC" id="fig|55802.8.peg.2492"/>
<dbReference type="AlphaFoldDB" id="A0A0S1XF24"/>
<dbReference type="PANTHER" id="PTHR43179:SF12">
    <property type="entry name" value="GALACTOFURANOSYLTRANSFERASE GLFT2"/>
    <property type="match status" value="1"/>
</dbReference>
<dbReference type="EC" id="2.4.1.41" evidence="5"/>
<evidence type="ECO:0000256" key="2">
    <source>
        <dbReference type="ARBA" id="ARBA00022676"/>
    </source>
</evidence>
<reference evidence="5 6" key="1">
    <citation type="journal article" date="2016" name="Genome Announc.">
        <title>Complete genome sequence of the hyperthermophilic and piezophilic archaeon Thermococcus barophilus Ch5, capable of growth at the expense of hydrogenogenesis from carbon monoxide and formate.</title>
        <authorList>
            <person name="Oger P."/>
            <person name="Sokolova T.G."/>
            <person name="Kozhevnikova D.A."/>
            <person name="Taranov E.A."/>
            <person name="Vannier P."/>
            <person name="Lee H.S."/>
            <person name="Kwon K.K."/>
            <person name="Kang S.G."/>
            <person name="Lee J.H."/>
            <person name="Bonch-Osmolovskaya E.A."/>
            <person name="Lebedinsky A.V."/>
        </authorList>
    </citation>
    <scope>NUCLEOTIDE SEQUENCE [LARGE SCALE GENOMIC DNA]</scope>
    <source>
        <strain evidence="6">Ch5</strain>
    </source>
</reference>
<evidence type="ECO:0000256" key="3">
    <source>
        <dbReference type="ARBA" id="ARBA00022679"/>
    </source>
</evidence>
<evidence type="ECO:0000259" key="4">
    <source>
        <dbReference type="Pfam" id="PF00535"/>
    </source>
</evidence>
<dbReference type="CDD" id="cd04186">
    <property type="entry name" value="GT_2_like_c"/>
    <property type="match status" value="1"/>
</dbReference>
<dbReference type="PANTHER" id="PTHR43179">
    <property type="entry name" value="RHAMNOSYLTRANSFERASE WBBL"/>
    <property type="match status" value="1"/>
</dbReference>
<comment type="similarity">
    <text evidence="1">Belongs to the glycosyltransferase 2 family.</text>
</comment>
<dbReference type="EMBL" id="CP013050">
    <property type="protein sequence ID" value="ALM76397.1"/>
    <property type="molecule type" value="Genomic_DNA"/>
</dbReference>
<evidence type="ECO:0000313" key="6">
    <source>
        <dbReference type="Proteomes" id="UP000066042"/>
    </source>
</evidence>
<gene>
    <name evidence="5" type="ORF">TBCH5v1_2506</name>
</gene>
<proteinExistence type="inferred from homology"/>
<dbReference type="InterPro" id="IPR029044">
    <property type="entry name" value="Nucleotide-diphossugar_trans"/>
</dbReference>
<dbReference type="InterPro" id="IPR001173">
    <property type="entry name" value="Glyco_trans_2-like"/>
</dbReference>
<evidence type="ECO:0000256" key="1">
    <source>
        <dbReference type="ARBA" id="ARBA00006739"/>
    </source>
</evidence>
<accession>A0A0S1XF24</accession>
<dbReference type="Gene3D" id="3.90.550.10">
    <property type="entry name" value="Spore Coat Polysaccharide Biosynthesis Protein SpsA, Chain A"/>
    <property type="match status" value="1"/>
</dbReference>
<dbReference type="Pfam" id="PF00535">
    <property type="entry name" value="Glycos_transf_2"/>
    <property type="match status" value="1"/>
</dbReference>
<keyword evidence="3 5" id="KW-0808">Transferase</keyword>
<feature type="domain" description="Glycosyltransferase 2-like" evidence="4">
    <location>
        <begin position="8"/>
        <end position="171"/>
    </location>
</feature>
<dbReference type="GeneID" id="26137719"/>
<dbReference type="SUPFAM" id="SSF53448">
    <property type="entry name" value="Nucleotide-diphospho-sugar transferases"/>
    <property type="match status" value="1"/>
</dbReference>
<dbReference type="RefSeq" id="WP_056934787.1">
    <property type="nucleotide sequence ID" value="NZ_CP013050.1"/>
</dbReference>
<name>A0A0S1XF24_THEBA</name>
<dbReference type="GO" id="GO:0004653">
    <property type="term" value="F:polypeptide N-acetylgalactosaminyltransferase activity"/>
    <property type="evidence" value="ECO:0007669"/>
    <property type="project" value="UniProtKB-EC"/>
</dbReference>
<evidence type="ECO:0000313" key="5">
    <source>
        <dbReference type="EMBL" id="ALM76397.1"/>
    </source>
</evidence>
<organism evidence="5 6">
    <name type="scientific">Thermococcus barophilus</name>
    <dbReference type="NCBI Taxonomy" id="55802"/>
    <lineage>
        <taxon>Archaea</taxon>
        <taxon>Methanobacteriati</taxon>
        <taxon>Methanobacteriota</taxon>
        <taxon>Thermococci</taxon>
        <taxon>Thermococcales</taxon>
        <taxon>Thermococcaceae</taxon>
        <taxon>Thermococcus</taxon>
    </lineage>
</organism>
<dbReference type="Proteomes" id="UP000066042">
    <property type="component" value="Chromosome"/>
</dbReference>